<dbReference type="SUPFAM" id="SSF46689">
    <property type="entry name" value="Homeodomain-like"/>
    <property type="match status" value="1"/>
</dbReference>
<dbReference type="PROSITE" id="PS50045">
    <property type="entry name" value="SIGMA54_INTERACT_4"/>
    <property type="match status" value="1"/>
</dbReference>
<name>A0AAE3TBH1_9BACT</name>
<dbReference type="InterPro" id="IPR025943">
    <property type="entry name" value="Sigma_54_int_dom_ATP-bd_2"/>
</dbReference>
<dbReference type="EMBL" id="JARGDL010000003">
    <property type="protein sequence ID" value="MDF1611278.1"/>
    <property type="molecule type" value="Genomic_DNA"/>
</dbReference>
<dbReference type="Gene3D" id="3.40.50.2300">
    <property type="match status" value="1"/>
</dbReference>
<dbReference type="InterPro" id="IPR003593">
    <property type="entry name" value="AAA+_ATPase"/>
</dbReference>
<dbReference type="FunFam" id="3.40.50.300:FF:000006">
    <property type="entry name" value="DNA-binding transcriptional regulator NtrC"/>
    <property type="match status" value="1"/>
</dbReference>
<evidence type="ECO:0000256" key="3">
    <source>
        <dbReference type="ARBA" id="ARBA00023015"/>
    </source>
</evidence>
<dbReference type="RefSeq" id="WP_321535044.1">
    <property type="nucleotide sequence ID" value="NZ_JARGDL010000003.1"/>
</dbReference>
<dbReference type="Gene3D" id="3.40.50.300">
    <property type="entry name" value="P-loop containing nucleotide triphosphate hydrolases"/>
    <property type="match status" value="1"/>
</dbReference>
<feature type="modified residue" description="4-aspartylphosphate" evidence="5">
    <location>
        <position position="53"/>
    </location>
</feature>
<keyword evidence="1" id="KW-0547">Nucleotide-binding</keyword>
<accession>A0AAE3TBH1</accession>
<evidence type="ECO:0000313" key="9">
    <source>
        <dbReference type="Proteomes" id="UP001221302"/>
    </source>
</evidence>
<feature type="domain" description="Sigma-54 factor interaction" evidence="6">
    <location>
        <begin position="143"/>
        <end position="374"/>
    </location>
</feature>
<dbReference type="Proteomes" id="UP001221302">
    <property type="component" value="Unassembled WGS sequence"/>
</dbReference>
<dbReference type="InterPro" id="IPR058031">
    <property type="entry name" value="AAA_lid_NorR"/>
</dbReference>
<protein>
    <submittedName>
        <fullName evidence="8">Sigma-54 dependent transcriptional regulator</fullName>
    </submittedName>
</protein>
<evidence type="ECO:0000256" key="2">
    <source>
        <dbReference type="ARBA" id="ARBA00022840"/>
    </source>
</evidence>
<dbReference type="PROSITE" id="PS00675">
    <property type="entry name" value="SIGMA54_INTERACT_1"/>
    <property type="match status" value="1"/>
</dbReference>
<evidence type="ECO:0000256" key="1">
    <source>
        <dbReference type="ARBA" id="ARBA00022741"/>
    </source>
</evidence>
<dbReference type="SMART" id="SM00448">
    <property type="entry name" value="REC"/>
    <property type="match status" value="1"/>
</dbReference>
<keyword evidence="2" id="KW-0067">ATP-binding</keyword>
<dbReference type="GO" id="GO:0043565">
    <property type="term" value="F:sequence-specific DNA binding"/>
    <property type="evidence" value="ECO:0007669"/>
    <property type="project" value="InterPro"/>
</dbReference>
<reference evidence="8" key="1">
    <citation type="submission" date="2023-03" db="EMBL/GenBank/DDBJ databases">
        <title>Stygiobacter electus gen. nov., sp. nov., facultatively anaerobic thermotolerant bacterium of the class Ignavibacteria from a well of Yessentuki mineral water deposit.</title>
        <authorList>
            <person name="Podosokorskaya O.A."/>
            <person name="Elcheninov A.G."/>
            <person name="Petrova N.F."/>
            <person name="Zavarzina D.G."/>
            <person name="Kublanov I.V."/>
            <person name="Merkel A.Y."/>
        </authorList>
    </citation>
    <scope>NUCLEOTIDE SEQUENCE</scope>
    <source>
        <strain evidence="8">09-Me</strain>
    </source>
</reference>
<dbReference type="InterPro" id="IPR002197">
    <property type="entry name" value="HTH_Fis"/>
</dbReference>
<keyword evidence="9" id="KW-1185">Reference proteome</keyword>
<dbReference type="PANTHER" id="PTHR32071">
    <property type="entry name" value="TRANSCRIPTIONAL REGULATORY PROTEIN"/>
    <property type="match status" value="1"/>
</dbReference>
<dbReference type="GO" id="GO:0006355">
    <property type="term" value="P:regulation of DNA-templated transcription"/>
    <property type="evidence" value="ECO:0007669"/>
    <property type="project" value="InterPro"/>
</dbReference>
<gene>
    <name evidence="8" type="ORF">P0M35_03885</name>
</gene>
<dbReference type="SUPFAM" id="SSF52172">
    <property type="entry name" value="CheY-like"/>
    <property type="match status" value="1"/>
</dbReference>
<dbReference type="GO" id="GO:0000160">
    <property type="term" value="P:phosphorelay signal transduction system"/>
    <property type="evidence" value="ECO:0007669"/>
    <property type="project" value="InterPro"/>
</dbReference>
<evidence type="ECO:0000256" key="4">
    <source>
        <dbReference type="ARBA" id="ARBA00023163"/>
    </source>
</evidence>
<sequence>MSPKILIIDDDDLVSGSLKKVLTKLNYEVETCLKAGEAEEKINNFQPDIILLDIYLTTHNGIDLLKQIKKKFVTIPVVMITGYADVKMAVTAIKSGAFDFLLKPIDLEQLKIVLDKAVENLKLKSEVNKLHTLLEENELTREFFGKSSKIQRIVASVEKLAKSGDTTILLEGESGTGKEVFAKYIHQKSPRANAPFITINCATIPRELAESELFGHEKGAFTGASSKTKLGKFELADGGTILLDEIGELSLDLQVKLLRVLQEKKFYRLGGEKEVSVNVRVLAATNRNLEEEVSKGTFREDLFYRLNVAKITIPPLRERKEDIVYIAYSFLNEFSQKFNKHVHGIDQSGIEILKSYNWKGNVRELRNVMERVMLLAEEEELNDNHFAFLMENKAGVETEEEKFILQIPQKGIKIDVVLKALILKTLKITNGNQVKAAKVLGLSRSKLRYRMEQLGIEVTKNIG</sequence>
<dbReference type="Pfam" id="PF00158">
    <property type="entry name" value="Sigma54_activat"/>
    <property type="match status" value="1"/>
</dbReference>
<evidence type="ECO:0000313" key="8">
    <source>
        <dbReference type="EMBL" id="MDF1611278.1"/>
    </source>
</evidence>
<dbReference type="GO" id="GO:0005524">
    <property type="term" value="F:ATP binding"/>
    <property type="evidence" value="ECO:0007669"/>
    <property type="project" value="UniProtKB-KW"/>
</dbReference>
<dbReference type="InterPro" id="IPR001789">
    <property type="entry name" value="Sig_transdc_resp-reg_receiver"/>
</dbReference>
<dbReference type="InterPro" id="IPR009057">
    <property type="entry name" value="Homeodomain-like_sf"/>
</dbReference>
<dbReference type="InterPro" id="IPR011006">
    <property type="entry name" value="CheY-like_superfamily"/>
</dbReference>
<dbReference type="Pfam" id="PF25601">
    <property type="entry name" value="AAA_lid_14"/>
    <property type="match status" value="1"/>
</dbReference>
<dbReference type="SUPFAM" id="SSF52540">
    <property type="entry name" value="P-loop containing nucleoside triphosphate hydrolases"/>
    <property type="match status" value="1"/>
</dbReference>
<comment type="caution">
    <text evidence="8">The sequence shown here is derived from an EMBL/GenBank/DDBJ whole genome shotgun (WGS) entry which is preliminary data.</text>
</comment>
<keyword evidence="5" id="KW-0597">Phosphoprotein</keyword>
<dbReference type="Pfam" id="PF02954">
    <property type="entry name" value="HTH_8"/>
    <property type="match status" value="1"/>
</dbReference>
<dbReference type="AlphaFoldDB" id="A0AAE3TBH1"/>
<dbReference type="PROSITE" id="PS50110">
    <property type="entry name" value="RESPONSE_REGULATORY"/>
    <property type="match status" value="1"/>
</dbReference>
<evidence type="ECO:0000256" key="5">
    <source>
        <dbReference type="PROSITE-ProRule" id="PRU00169"/>
    </source>
</evidence>
<dbReference type="PRINTS" id="PR01590">
    <property type="entry name" value="HTHFIS"/>
</dbReference>
<keyword evidence="3" id="KW-0805">Transcription regulation</keyword>
<dbReference type="PROSITE" id="PS00676">
    <property type="entry name" value="SIGMA54_INTERACT_2"/>
    <property type="match status" value="1"/>
</dbReference>
<feature type="domain" description="Response regulatory" evidence="7">
    <location>
        <begin position="4"/>
        <end position="118"/>
    </location>
</feature>
<dbReference type="Pfam" id="PF00072">
    <property type="entry name" value="Response_reg"/>
    <property type="match status" value="1"/>
</dbReference>
<organism evidence="8 9">
    <name type="scientific">Stygiobacter electus</name>
    <dbReference type="NCBI Taxonomy" id="3032292"/>
    <lineage>
        <taxon>Bacteria</taxon>
        <taxon>Pseudomonadati</taxon>
        <taxon>Ignavibacteriota</taxon>
        <taxon>Ignavibacteria</taxon>
        <taxon>Ignavibacteriales</taxon>
        <taxon>Melioribacteraceae</taxon>
        <taxon>Stygiobacter</taxon>
    </lineage>
</organism>
<dbReference type="CDD" id="cd00009">
    <property type="entry name" value="AAA"/>
    <property type="match status" value="1"/>
</dbReference>
<dbReference type="InterPro" id="IPR025662">
    <property type="entry name" value="Sigma_54_int_dom_ATP-bd_1"/>
</dbReference>
<dbReference type="InterPro" id="IPR027417">
    <property type="entry name" value="P-loop_NTPase"/>
</dbReference>
<dbReference type="Gene3D" id="1.10.8.60">
    <property type="match status" value="1"/>
</dbReference>
<proteinExistence type="predicted"/>
<keyword evidence="4" id="KW-0804">Transcription</keyword>
<evidence type="ECO:0000259" key="7">
    <source>
        <dbReference type="PROSITE" id="PS50110"/>
    </source>
</evidence>
<evidence type="ECO:0000259" key="6">
    <source>
        <dbReference type="PROSITE" id="PS50045"/>
    </source>
</evidence>
<dbReference type="Gene3D" id="1.10.10.60">
    <property type="entry name" value="Homeodomain-like"/>
    <property type="match status" value="1"/>
</dbReference>
<dbReference type="InterPro" id="IPR002078">
    <property type="entry name" value="Sigma_54_int"/>
</dbReference>
<dbReference type="SMART" id="SM00382">
    <property type="entry name" value="AAA"/>
    <property type="match status" value="1"/>
</dbReference>